<evidence type="ECO:0000313" key="4">
    <source>
        <dbReference type="Proteomes" id="UP000694846"/>
    </source>
</evidence>
<keyword evidence="2" id="KW-0560">Oxidoreductase</keyword>
<organism evidence="4 5">
    <name type="scientific">Sipha flava</name>
    <name type="common">yellow sugarcane aphid</name>
    <dbReference type="NCBI Taxonomy" id="143950"/>
    <lineage>
        <taxon>Eukaryota</taxon>
        <taxon>Metazoa</taxon>
        <taxon>Ecdysozoa</taxon>
        <taxon>Arthropoda</taxon>
        <taxon>Hexapoda</taxon>
        <taxon>Insecta</taxon>
        <taxon>Pterygota</taxon>
        <taxon>Neoptera</taxon>
        <taxon>Paraneoptera</taxon>
        <taxon>Hemiptera</taxon>
        <taxon>Sternorrhyncha</taxon>
        <taxon>Aphidomorpha</taxon>
        <taxon>Aphidoidea</taxon>
        <taxon>Aphididae</taxon>
        <taxon>Sipha</taxon>
    </lineage>
</organism>
<name>A0A8B8GI10_9HEMI</name>
<reference evidence="5" key="1">
    <citation type="submission" date="2025-08" db="UniProtKB">
        <authorList>
            <consortium name="RefSeq"/>
        </authorList>
    </citation>
    <scope>IDENTIFICATION</scope>
    <source>
        <tissue evidence="5">Whole body</tissue>
    </source>
</reference>
<dbReference type="GeneID" id="112692250"/>
<dbReference type="PRINTS" id="PR00081">
    <property type="entry name" value="GDHRDH"/>
</dbReference>
<dbReference type="PANTHER" id="PTHR43899:SF13">
    <property type="entry name" value="RH59310P"/>
    <property type="match status" value="1"/>
</dbReference>
<dbReference type="RefSeq" id="XP_025422643.1">
    <property type="nucleotide sequence ID" value="XM_025566858.1"/>
</dbReference>
<dbReference type="InterPro" id="IPR036291">
    <property type="entry name" value="NAD(P)-bd_dom_sf"/>
</dbReference>
<accession>A0A8B8GI10</accession>
<dbReference type="Gene3D" id="3.40.50.720">
    <property type="entry name" value="NAD(P)-binding Rossmann-like Domain"/>
    <property type="match status" value="1"/>
</dbReference>
<feature type="region of interest" description="Disordered" evidence="3">
    <location>
        <begin position="50"/>
        <end position="104"/>
    </location>
</feature>
<dbReference type="GO" id="GO:0005783">
    <property type="term" value="C:endoplasmic reticulum"/>
    <property type="evidence" value="ECO:0007669"/>
    <property type="project" value="TreeGrafter"/>
</dbReference>
<sequence length="424" mass="46376">MDVLLVGRNPDKLRTVAALIRKESSGCERRVMTVVADFAEDPVARRGERCCGAADEKQQKHDSRERSDAEQQDDGRERSDAERQEDDDRGRSDPEQWQDDVGDQCFCDDHGGRPSVTVRGGGCTRWYPRLRAVIEGRLQTAGGVGVLINCAGVCYPHPEYFASMRGHRDGGGGGGGVHDADFTAEFCDNADASVRCNVAAAVHACRLVLPGMLARGHGIVVNVGSASASIPPATPLMALYAATKKFLEKLSADLDAECVYLCRTSDDENRGALGVRVQCARPAYVATAMLRSANPNVRVVVDGAECGDDDEEEWADDDDDDDYGDRCWWTARRQRLENSVQRWLVPSARRWVRSALRQGGRLYATGYSSAGSPASFTGYWPHTLLVWCATVASAVIPRRWFVDGVLMPGMLAYRAKGRAAAERK</sequence>
<dbReference type="GO" id="GO:0016491">
    <property type="term" value="F:oxidoreductase activity"/>
    <property type="evidence" value="ECO:0007669"/>
    <property type="project" value="UniProtKB-KW"/>
</dbReference>
<dbReference type="InterPro" id="IPR002347">
    <property type="entry name" value="SDR_fam"/>
</dbReference>
<dbReference type="SUPFAM" id="SSF51735">
    <property type="entry name" value="NAD(P)-binding Rossmann-fold domains"/>
    <property type="match status" value="1"/>
</dbReference>
<gene>
    <name evidence="5" type="primary">LOC112692250</name>
</gene>
<dbReference type="Pfam" id="PF00106">
    <property type="entry name" value="adh_short"/>
    <property type="match status" value="1"/>
</dbReference>
<protein>
    <submittedName>
        <fullName evidence="5">Uncharacterized protein LOC112692250</fullName>
    </submittedName>
</protein>
<feature type="compositionally biased region" description="Basic and acidic residues" evidence="3">
    <location>
        <begin position="50"/>
        <end position="94"/>
    </location>
</feature>
<keyword evidence="4" id="KW-1185">Reference proteome</keyword>
<dbReference type="AlphaFoldDB" id="A0A8B8GI10"/>
<dbReference type="Proteomes" id="UP000694846">
    <property type="component" value="Unplaced"/>
</dbReference>
<proteinExistence type="inferred from homology"/>
<comment type="similarity">
    <text evidence="1">Belongs to the short-chain dehydrogenases/reductases (SDR) family.</text>
</comment>
<dbReference type="InterPro" id="IPR051019">
    <property type="entry name" value="VLCFA-Steroid_DH"/>
</dbReference>
<evidence type="ECO:0000256" key="2">
    <source>
        <dbReference type="ARBA" id="ARBA00023002"/>
    </source>
</evidence>
<evidence type="ECO:0000256" key="3">
    <source>
        <dbReference type="SAM" id="MobiDB-lite"/>
    </source>
</evidence>
<dbReference type="PANTHER" id="PTHR43899">
    <property type="entry name" value="RH59310P"/>
    <property type="match status" value="1"/>
</dbReference>
<dbReference type="OrthoDB" id="5545019at2759"/>
<evidence type="ECO:0000256" key="1">
    <source>
        <dbReference type="ARBA" id="ARBA00006484"/>
    </source>
</evidence>
<evidence type="ECO:0000313" key="5">
    <source>
        <dbReference type="RefSeq" id="XP_025422643.1"/>
    </source>
</evidence>